<dbReference type="SUPFAM" id="SSF88723">
    <property type="entry name" value="PIN domain-like"/>
    <property type="match status" value="1"/>
</dbReference>
<sequence length="461" mass="53372">MSSNDIETKMEIDETEEDDNIRKKCAKKMKRKDFVENSNNFIKQESINSADDSKNHLNENRKILRAHRRLKIVDQNLLNFVLDTNILLNKLNDLKRIIASERSIKIKLKNDIFTLQYFMIPWTVINELDKLKNFNENREKAMNVIRFINEQLKSVEKIHYKTLAKIICLDKNLEATNYDSQMNNTETCNDNLILNCCISLKEQQNQSDLLLSSASKSDKSFETKIILMTNDINLQNKAMIFGIESCSFEEFLSKQCGNESGRIEFLDDNLLSNHSNDSQNSIDEKVLDGIKTNSISSNKRFRSSNSKSAATTASNITIGANRTRNRNLKKKIYQSNSKLNLNNHLNHQKRSTSIMDIDLSLKYELEALLSKFIVEAFQRVYGDDLWKSILGKKYDPNNASLTHSLRILKANWIGVFSDFFGRDNSLKNVIYEMSMSIHNQTEENFTILINSIKNVLTRWTK</sequence>
<accession>A0A834R1K8</accession>
<dbReference type="AlphaFoldDB" id="A0A834R1K8"/>
<dbReference type="Proteomes" id="UP000070412">
    <property type="component" value="Unassembled WGS sequence"/>
</dbReference>
<evidence type="ECO:0000313" key="4">
    <source>
        <dbReference type="EnsemblMetazoa" id="KAF7488537.1"/>
    </source>
</evidence>
<dbReference type="Pfam" id="PF13638">
    <property type="entry name" value="PIN_4"/>
    <property type="match status" value="1"/>
</dbReference>
<reference evidence="4" key="3">
    <citation type="submission" date="2022-06" db="UniProtKB">
        <authorList>
            <consortium name="EnsemblMetazoa"/>
        </authorList>
    </citation>
    <scope>IDENTIFICATION</scope>
</reference>
<organism evidence="3">
    <name type="scientific">Sarcoptes scabiei</name>
    <name type="common">Itch mite</name>
    <name type="synonym">Acarus scabiei</name>
    <dbReference type="NCBI Taxonomy" id="52283"/>
    <lineage>
        <taxon>Eukaryota</taxon>
        <taxon>Metazoa</taxon>
        <taxon>Ecdysozoa</taxon>
        <taxon>Arthropoda</taxon>
        <taxon>Chelicerata</taxon>
        <taxon>Arachnida</taxon>
        <taxon>Acari</taxon>
        <taxon>Acariformes</taxon>
        <taxon>Sarcoptiformes</taxon>
        <taxon>Astigmata</taxon>
        <taxon>Psoroptidia</taxon>
        <taxon>Sarcoptoidea</taxon>
        <taxon>Sarcoptidae</taxon>
        <taxon>Sarcoptinae</taxon>
        <taxon>Sarcoptes</taxon>
    </lineage>
</organism>
<reference evidence="3" key="2">
    <citation type="submission" date="2020-01" db="EMBL/GenBank/DDBJ databases">
        <authorList>
            <person name="Korhonen P.K.K."/>
            <person name="Guangxu M.G."/>
            <person name="Wang T.W."/>
            <person name="Stroehlein A.J.S."/>
            <person name="Young N.D."/>
            <person name="Ang C.-S.A."/>
            <person name="Fernando D.W.F."/>
            <person name="Lu H.L."/>
            <person name="Taylor S.T."/>
            <person name="Ehtesham M.E.M."/>
            <person name="Najaraj S.H.N."/>
            <person name="Harsha G.H.G."/>
            <person name="Madugundu A.M."/>
            <person name="Renuse S.R."/>
            <person name="Holt D.H."/>
            <person name="Pandey A.P."/>
            <person name="Papenfuss A.P."/>
            <person name="Gasser R.B.G."/>
            <person name="Fischer K.F."/>
        </authorList>
    </citation>
    <scope>NUCLEOTIDE SEQUENCE</scope>
    <source>
        <strain evidence="3">SSS_KF_BRIS2020</strain>
    </source>
</reference>
<dbReference type="OrthoDB" id="548295at2759"/>
<dbReference type="InterPro" id="IPR052626">
    <property type="entry name" value="SWT1_Regulator"/>
</dbReference>
<dbReference type="InterPro" id="IPR029060">
    <property type="entry name" value="PIN-like_dom_sf"/>
</dbReference>
<feature type="region of interest" description="Disordered" evidence="1">
    <location>
        <begin position="1"/>
        <end position="20"/>
    </location>
</feature>
<dbReference type="SMART" id="SM00670">
    <property type="entry name" value="PINc"/>
    <property type="match status" value="1"/>
</dbReference>
<evidence type="ECO:0000259" key="2">
    <source>
        <dbReference type="SMART" id="SM00670"/>
    </source>
</evidence>
<feature type="domain" description="PIN" evidence="2">
    <location>
        <begin position="78"/>
        <end position="236"/>
    </location>
</feature>
<proteinExistence type="predicted"/>
<evidence type="ECO:0000256" key="1">
    <source>
        <dbReference type="SAM" id="MobiDB-lite"/>
    </source>
</evidence>
<name>A0A834R1K8_SARSC</name>
<dbReference type="PANTHER" id="PTHR16161">
    <property type="entry name" value="TRANSCRIPTIONAL PROTEIN SWT1"/>
    <property type="match status" value="1"/>
</dbReference>
<protein>
    <recommendedName>
        <fullName evidence="2">PIN domain-containing protein</fullName>
    </recommendedName>
</protein>
<evidence type="ECO:0000313" key="3">
    <source>
        <dbReference type="EMBL" id="KAF7488537.1"/>
    </source>
</evidence>
<evidence type="ECO:0000313" key="5">
    <source>
        <dbReference type="Proteomes" id="UP000070412"/>
    </source>
</evidence>
<dbReference type="PANTHER" id="PTHR16161:SF0">
    <property type="entry name" value="TRANSCRIPTIONAL PROTEIN SWT1"/>
    <property type="match status" value="1"/>
</dbReference>
<gene>
    <name evidence="3" type="ORF">SSS_6009</name>
</gene>
<dbReference type="EMBL" id="WVUK01000066">
    <property type="protein sequence ID" value="KAF7488537.1"/>
    <property type="molecule type" value="Genomic_DNA"/>
</dbReference>
<dbReference type="EnsemblMetazoa" id="SSS_6009s_mrna">
    <property type="protein sequence ID" value="KAF7488537.1"/>
    <property type="gene ID" value="SSS_6009"/>
</dbReference>
<feature type="compositionally biased region" description="Basic and acidic residues" evidence="1">
    <location>
        <begin position="1"/>
        <end position="12"/>
    </location>
</feature>
<reference evidence="5" key="1">
    <citation type="journal article" date="2020" name="PLoS Negl. Trop. Dis.">
        <title>High-quality nuclear genome for Sarcoptes scabiei-A critical resource for a neglected parasite.</title>
        <authorList>
            <person name="Korhonen P.K."/>
            <person name="Gasser R.B."/>
            <person name="Ma G."/>
            <person name="Wang T."/>
            <person name="Stroehlein A.J."/>
            <person name="Young N.D."/>
            <person name="Ang C.S."/>
            <person name="Fernando D.D."/>
            <person name="Lu H.C."/>
            <person name="Taylor S."/>
            <person name="Reynolds S.L."/>
            <person name="Mofiz E."/>
            <person name="Najaraj S.H."/>
            <person name="Gowda H."/>
            <person name="Madugundu A."/>
            <person name="Renuse S."/>
            <person name="Holt D."/>
            <person name="Pandey A."/>
            <person name="Papenfuss A.T."/>
            <person name="Fischer K."/>
        </authorList>
    </citation>
    <scope>NUCLEOTIDE SEQUENCE [LARGE SCALE GENOMIC DNA]</scope>
</reference>
<keyword evidence="5" id="KW-1185">Reference proteome</keyword>
<dbReference type="GO" id="GO:0005634">
    <property type="term" value="C:nucleus"/>
    <property type="evidence" value="ECO:0007669"/>
    <property type="project" value="TreeGrafter"/>
</dbReference>
<dbReference type="InterPro" id="IPR002716">
    <property type="entry name" value="PIN_dom"/>
</dbReference>
<dbReference type="Gene3D" id="3.40.50.1010">
    <property type="entry name" value="5'-nuclease"/>
    <property type="match status" value="1"/>
</dbReference>